<reference evidence="1 2" key="1">
    <citation type="journal article" date="2018" name="Nat. Biotechnol.">
        <title>A standardized bacterial taxonomy based on genome phylogeny substantially revises the tree of life.</title>
        <authorList>
            <person name="Parks D.H."/>
            <person name="Chuvochina M."/>
            <person name="Waite D.W."/>
            <person name="Rinke C."/>
            <person name="Skarshewski A."/>
            <person name="Chaumeil P.A."/>
            <person name="Hugenholtz P."/>
        </authorList>
    </citation>
    <scope>NUCLEOTIDE SEQUENCE [LARGE SCALE GENOMIC DNA]</scope>
    <source>
        <strain evidence="1">UBA9158</strain>
    </source>
</reference>
<accession>A0A3C1KL35</accession>
<sequence>MATYAVGDIQGCLQPLK</sequence>
<dbReference type="EMBL" id="DMND01000079">
    <property type="protein sequence ID" value="HAN27168.1"/>
    <property type="molecule type" value="Genomic_DNA"/>
</dbReference>
<name>A0A3C1KL35_9GAMM</name>
<feature type="non-terminal residue" evidence="1">
    <location>
        <position position="17"/>
    </location>
</feature>
<protein>
    <submittedName>
        <fullName evidence="1">Uncharacterized protein</fullName>
    </submittedName>
</protein>
<evidence type="ECO:0000313" key="2">
    <source>
        <dbReference type="Proteomes" id="UP000259273"/>
    </source>
</evidence>
<proteinExistence type="predicted"/>
<evidence type="ECO:0000313" key="1">
    <source>
        <dbReference type="EMBL" id="HAN27168.1"/>
    </source>
</evidence>
<organism evidence="1 2">
    <name type="scientific">Haliea salexigens</name>
    <dbReference type="NCBI Taxonomy" id="287487"/>
    <lineage>
        <taxon>Bacteria</taxon>
        <taxon>Pseudomonadati</taxon>
        <taxon>Pseudomonadota</taxon>
        <taxon>Gammaproteobacteria</taxon>
        <taxon>Cellvibrionales</taxon>
        <taxon>Halieaceae</taxon>
        <taxon>Haliea</taxon>
    </lineage>
</organism>
<comment type="caution">
    <text evidence="1">The sequence shown here is derived from an EMBL/GenBank/DDBJ whole genome shotgun (WGS) entry which is preliminary data.</text>
</comment>
<gene>
    <name evidence="1" type="ORF">DCP75_05515</name>
</gene>
<dbReference type="Proteomes" id="UP000259273">
    <property type="component" value="Unassembled WGS sequence"/>
</dbReference>
<dbReference type="AlphaFoldDB" id="A0A3C1KL35"/>